<dbReference type="PANTHER" id="PTHR12526">
    <property type="entry name" value="GLYCOSYLTRANSFERASE"/>
    <property type="match status" value="1"/>
</dbReference>
<dbReference type="PANTHER" id="PTHR12526:SF629">
    <property type="entry name" value="TEICHURONIC ACID BIOSYNTHESIS GLYCOSYLTRANSFERASE TUAH-RELATED"/>
    <property type="match status" value="1"/>
</dbReference>
<keyword evidence="5" id="KW-1185">Reference proteome</keyword>
<feature type="domain" description="Glycosyl transferase family 1" evidence="3">
    <location>
        <begin position="243"/>
        <end position="399"/>
    </location>
</feature>
<proteinExistence type="predicted"/>
<dbReference type="EMBL" id="BTHG01000004">
    <property type="protein sequence ID" value="GMN89700.1"/>
    <property type="molecule type" value="Genomic_DNA"/>
</dbReference>
<dbReference type="SUPFAM" id="SSF53756">
    <property type="entry name" value="UDP-Glycosyltransferase/glycogen phosphorylase"/>
    <property type="match status" value="1"/>
</dbReference>
<organism evidence="4 5">
    <name type="scientific">Francisella sciaenopsi</name>
    <dbReference type="NCBI Taxonomy" id="3055034"/>
    <lineage>
        <taxon>Bacteria</taxon>
        <taxon>Pseudomonadati</taxon>
        <taxon>Pseudomonadota</taxon>
        <taxon>Gammaproteobacteria</taxon>
        <taxon>Thiotrichales</taxon>
        <taxon>Francisellaceae</taxon>
        <taxon>Francisella</taxon>
    </lineage>
</organism>
<protein>
    <recommendedName>
        <fullName evidence="3">Glycosyl transferase family 1 domain-containing protein</fullName>
    </recommendedName>
</protein>
<evidence type="ECO:0000313" key="4">
    <source>
        <dbReference type="EMBL" id="GMN89700.1"/>
    </source>
</evidence>
<comment type="caution">
    <text evidence="4">The sequence shown here is derived from an EMBL/GenBank/DDBJ whole genome shotgun (WGS) entry which is preliminary data.</text>
</comment>
<dbReference type="RefSeq" id="WP_407877466.1">
    <property type="nucleotide sequence ID" value="NZ_BTHG01000004.1"/>
</dbReference>
<dbReference type="Proteomes" id="UP001628164">
    <property type="component" value="Unassembled WGS sequence"/>
</dbReference>
<gene>
    <name evidence="4" type="ORF">fsci_11860</name>
</gene>
<name>A0ABQ6PFH5_9GAMM</name>
<dbReference type="InterPro" id="IPR001296">
    <property type="entry name" value="Glyco_trans_1"/>
</dbReference>
<keyword evidence="2" id="KW-0808">Transferase</keyword>
<evidence type="ECO:0000313" key="5">
    <source>
        <dbReference type="Proteomes" id="UP001628164"/>
    </source>
</evidence>
<evidence type="ECO:0000256" key="2">
    <source>
        <dbReference type="ARBA" id="ARBA00022679"/>
    </source>
</evidence>
<keyword evidence="1" id="KW-0328">Glycosyltransferase</keyword>
<reference evidence="4 5" key="1">
    <citation type="journal article" date="2024" name="Dis. Aquat. Organ.">
        <title>Francisella sciaenopsi sp. nov. isolated from diseased red drum Sciaenops ocellatus in Florida, USA.</title>
        <authorList>
            <person name="Kawahara M."/>
            <person name="Cody T.T."/>
            <person name="Yanong R.P.E."/>
            <person name="Henderson E."/>
            <person name="Yazdi Z."/>
            <person name="Soto E."/>
        </authorList>
    </citation>
    <scope>NUCLEOTIDE SEQUENCE [LARGE SCALE GENOMIC DNA]</scope>
    <source>
        <strain evidence="4 5">R22-20-7</strain>
    </source>
</reference>
<dbReference type="Gene3D" id="3.40.50.2000">
    <property type="entry name" value="Glycogen Phosphorylase B"/>
    <property type="match status" value="2"/>
</dbReference>
<evidence type="ECO:0000259" key="3">
    <source>
        <dbReference type="Pfam" id="PF00534"/>
    </source>
</evidence>
<sequence length="768" mass="87755">MKKMKKIKVILSVLFPIGSMRREIISKVYRKIKPRSEQEIIKNSLFKGGKSYIDSKETIVLVSHQSSATGAPLLGLNIGKNLSGKYNLINYVMEKSTIHDSFLDDCFLLVDATNINNNLIVPRIFDYLNTKYHLKVVICNSVVTHSVLSVARDLRIPALSLIHEFTGYRVPSGIMRDNIIAADRVILPAKIVQDSLTDYLKDVEIISNFPKNISIYPQGKLPFIPKTYGDSDSVSQILQKIDIRNKDEYKIIVGAGSIDIRKGVDLFISIARYTKQNYKGKCKFVWVGDGLRESDYAYSYWLQREIKIFDLVNDFIFLEHQQSLDTIFSIADIYCLTSRMDPFPNIAIDALEANLPIACFKDASGTVEFLEKYNAESIIVDYLDTYQLGHEIANYLTKNTNKTNINAELVKEYLDFDKYIKFLLEKIDECCEYSTENLKISNKLKESEFFDNKFIGLSALKSASTYFYTLVHRKGLHRLTSNPCPGFSNLKWILENGDGETGVPLYDALNRGIYTTHECYRLPINSEKNISLKFAIHLHLFYIDLADEFSKYFKLLPKGYDLYITVIDSNKSEFIKEKFSGCGAANVEIVAVDNIGRDIAPMIFGLKNQLLNRGYDIVGHFHSKKTVNAHDNLGDKWRAYLLNNLIGDNEQISNSILNLFNDEKIGLVFPEDRTYIDIGENKFYVDELSQVIGLGKICETPLFPLGNMFWARVNAIRDIFSLSKDIILQEEPLPRDGSYMHALERIMPNIVEKNGYKYVTVYKEGTSW</sequence>
<evidence type="ECO:0000256" key="1">
    <source>
        <dbReference type="ARBA" id="ARBA00022676"/>
    </source>
</evidence>
<dbReference type="Pfam" id="PF00534">
    <property type="entry name" value="Glycos_transf_1"/>
    <property type="match status" value="1"/>
</dbReference>
<accession>A0ABQ6PFH5</accession>
<dbReference type="Pfam" id="PF05045">
    <property type="entry name" value="RgpF"/>
    <property type="match status" value="1"/>
</dbReference>
<dbReference type="InterPro" id="IPR007739">
    <property type="entry name" value="RgpF"/>
</dbReference>